<name>A0A927NAU1_9ACTN</name>
<proteinExistence type="predicted"/>
<gene>
    <name evidence="1" type="ORF">HEB94_008303</name>
</gene>
<keyword evidence="1" id="KW-0418">Kinase</keyword>
<dbReference type="SUPFAM" id="SSF52540">
    <property type="entry name" value="P-loop containing nucleoside triphosphate hydrolases"/>
    <property type="match status" value="1"/>
</dbReference>
<reference evidence="1" key="1">
    <citation type="submission" date="2020-10" db="EMBL/GenBank/DDBJ databases">
        <title>Sequencing the genomes of 1000 actinobacteria strains.</title>
        <authorList>
            <person name="Klenk H.-P."/>
        </authorList>
    </citation>
    <scope>NUCLEOTIDE SEQUENCE</scope>
    <source>
        <strain evidence="1">DSM 45354</strain>
    </source>
</reference>
<sequence>MSEPTDAVVPFLFVSGPPGVGKTAVSWEIFDELVRRGDRPALVDLDLLGASWPVPEDDPFNERLKATNLGAMWRNFHASGVRRLIAAGVIENGAILRAYADAVPGAVPVLCRLTAREDVLRSRIVGRGREHGDDVEKLAQRAIYLRDELGRHDGADFWVDTDERDIAEVARLVISNAEERWLPVSRSAG</sequence>
<dbReference type="AlphaFoldDB" id="A0A927NAU1"/>
<keyword evidence="1" id="KW-0808">Transferase</keyword>
<organism evidence="1 2">
    <name type="scientific">Actinopolymorpha pittospori</name>
    <dbReference type="NCBI Taxonomy" id="648752"/>
    <lineage>
        <taxon>Bacteria</taxon>
        <taxon>Bacillati</taxon>
        <taxon>Actinomycetota</taxon>
        <taxon>Actinomycetes</taxon>
        <taxon>Propionibacteriales</taxon>
        <taxon>Actinopolymorphaceae</taxon>
        <taxon>Actinopolymorpha</taxon>
    </lineage>
</organism>
<dbReference type="Proteomes" id="UP000638648">
    <property type="component" value="Unassembled WGS sequence"/>
</dbReference>
<dbReference type="EMBL" id="JADBEM010000001">
    <property type="protein sequence ID" value="MBE1611455.1"/>
    <property type="molecule type" value="Genomic_DNA"/>
</dbReference>
<keyword evidence="2" id="KW-1185">Reference proteome</keyword>
<dbReference type="Gene3D" id="3.40.50.300">
    <property type="entry name" value="P-loop containing nucleotide triphosphate hydrolases"/>
    <property type="match status" value="1"/>
</dbReference>
<protein>
    <submittedName>
        <fullName evidence="1">Broad-specificity NMP kinase</fullName>
    </submittedName>
</protein>
<dbReference type="CDD" id="cd01983">
    <property type="entry name" value="SIMIBI"/>
    <property type="match status" value="1"/>
</dbReference>
<evidence type="ECO:0000313" key="1">
    <source>
        <dbReference type="EMBL" id="MBE1611455.1"/>
    </source>
</evidence>
<accession>A0A927NAU1</accession>
<dbReference type="InterPro" id="IPR027417">
    <property type="entry name" value="P-loop_NTPase"/>
</dbReference>
<evidence type="ECO:0000313" key="2">
    <source>
        <dbReference type="Proteomes" id="UP000638648"/>
    </source>
</evidence>
<dbReference type="GO" id="GO:0016301">
    <property type="term" value="F:kinase activity"/>
    <property type="evidence" value="ECO:0007669"/>
    <property type="project" value="UniProtKB-KW"/>
</dbReference>
<dbReference type="RefSeq" id="WP_192754667.1">
    <property type="nucleotide sequence ID" value="NZ_BAABJL010000178.1"/>
</dbReference>
<comment type="caution">
    <text evidence="1">The sequence shown here is derived from an EMBL/GenBank/DDBJ whole genome shotgun (WGS) entry which is preliminary data.</text>
</comment>